<evidence type="ECO:0000256" key="9">
    <source>
        <dbReference type="ARBA" id="ARBA00048367"/>
    </source>
</evidence>
<dbReference type="Gene3D" id="3.30.200.20">
    <property type="entry name" value="Phosphorylase Kinase, domain 1"/>
    <property type="match status" value="1"/>
</dbReference>
<accession>A0AA36CU76</accession>
<dbReference type="GO" id="GO:0005634">
    <property type="term" value="C:nucleus"/>
    <property type="evidence" value="ECO:0007669"/>
    <property type="project" value="TreeGrafter"/>
</dbReference>
<organism evidence="13 14">
    <name type="scientific">Mesorhabditis spiculigera</name>
    <dbReference type="NCBI Taxonomy" id="96644"/>
    <lineage>
        <taxon>Eukaryota</taxon>
        <taxon>Metazoa</taxon>
        <taxon>Ecdysozoa</taxon>
        <taxon>Nematoda</taxon>
        <taxon>Chromadorea</taxon>
        <taxon>Rhabditida</taxon>
        <taxon>Rhabditina</taxon>
        <taxon>Rhabditomorpha</taxon>
        <taxon>Rhabditoidea</taxon>
        <taxon>Rhabditidae</taxon>
        <taxon>Mesorhabditinae</taxon>
        <taxon>Mesorhabditis</taxon>
    </lineage>
</organism>
<dbReference type="GO" id="GO:0010389">
    <property type="term" value="P:regulation of G2/M transition of mitotic cell cycle"/>
    <property type="evidence" value="ECO:0007669"/>
    <property type="project" value="TreeGrafter"/>
</dbReference>
<dbReference type="EMBL" id="CATQJA010002634">
    <property type="protein sequence ID" value="CAJ0574914.1"/>
    <property type="molecule type" value="Genomic_DNA"/>
</dbReference>
<keyword evidence="5 10" id="KW-0547">Nucleotide-binding</keyword>
<dbReference type="PROSITE" id="PS50011">
    <property type="entry name" value="PROTEIN_KINASE_DOM"/>
    <property type="match status" value="1"/>
</dbReference>
<keyword evidence="3 11" id="KW-0723">Serine/threonine-protein kinase</keyword>
<dbReference type="GO" id="GO:0005524">
    <property type="term" value="F:ATP binding"/>
    <property type="evidence" value="ECO:0007669"/>
    <property type="project" value="UniProtKB-UniRule"/>
</dbReference>
<evidence type="ECO:0000256" key="11">
    <source>
        <dbReference type="RuleBase" id="RU000304"/>
    </source>
</evidence>
<dbReference type="GO" id="GO:0004693">
    <property type="term" value="F:cyclin-dependent protein serine/threonine kinase activity"/>
    <property type="evidence" value="ECO:0007669"/>
    <property type="project" value="UniProtKB-EC"/>
</dbReference>
<feature type="binding site" evidence="10">
    <location>
        <position position="48"/>
    </location>
    <ligand>
        <name>ATP</name>
        <dbReference type="ChEBI" id="CHEBI:30616"/>
    </ligand>
</feature>
<dbReference type="Pfam" id="PF00069">
    <property type="entry name" value="Pkinase"/>
    <property type="match status" value="1"/>
</dbReference>
<dbReference type="GO" id="GO:0005737">
    <property type="term" value="C:cytoplasm"/>
    <property type="evidence" value="ECO:0007669"/>
    <property type="project" value="TreeGrafter"/>
</dbReference>
<dbReference type="PROSITE" id="PS00108">
    <property type="entry name" value="PROTEIN_KINASE_ST"/>
    <property type="match status" value="1"/>
</dbReference>
<dbReference type="FunFam" id="1.10.510.10:FF:000624">
    <property type="entry name" value="Mitogen-activated protein kinase"/>
    <property type="match status" value="1"/>
</dbReference>
<reference evidence="13" key="1">
    <citation type="submission" date="2023-06" db="EMBL/GenBank/DDBJ databases">
        <authorList>
            <person name="Delattre M."/>
        </authorList>
    </citation>
    <scope>NUCLEOTIDE SEQUENCE</scope>
    <source>
        <strain evidence="13">AF72</strain>
    </source>
</reference>
<dbReference type="PANTHER" id="PTHR24056">
    <property type="entry name" value="CELL DIVISION PROTEIN KINASE"/>
    <property type="match status" value="1"/>
</dbReference>
<evidence type="ECO:0000256" key="2">
    <source>
        <dbReference type="ARBA" id="ARBA00012425"/>
    </source>
</evidence>
<dbReference type="InterPro" id="IPR011009">
    <property type="entry name" value="Kinase-like_dom_sf"/>
</dbReference>
<dbReference type="InterPro" id="IPR050108">
    <property type="entry name" value="CDK"/>
</dbReference>
<dbReference type="GO" id="GO:0000082">
    <property type="term" value="P:G1/S transition of mitotic cell cycle"/>
    <property type="evidence" value="ECO:0007669"/>
    <property type="project" value="TreeGrafter"/>
</dbReference>
<dbReference type="EC" id="2.7.11.22" evidence="2"/>
<dbReference type="InterPro" id="IPR000719">
    <property type="entry name" value="Prot_kinase_dom"/>
</dbReference>
<keyword evidence="4" id="KW-0808">Transferase</keyword>
<dbReference type="GO" id="GO:0030332">
    <property type="term" value="F:cyclin binding"/>
    <property type="evidence" value="ECO:0007669"/>
    <property type="project" value="TreeGrafter"/>
</dbReference>
<evidence type="ECO:0000256" key="7">
    <source>
        <dbReference type="ARBA" id="ARBA00022840"/>
    </source>
</evidence>
<dbReference type="PROSITE" id="PS00107">
    <property type="entry name" value="PROTEIN_KINASE_ATP"/>
    <property type="match status" value="1"/>
</dbReference>
<dbReference type="Gene3D" id="1.10.510.10">
    <property type="entry name" value="Transferase(Phosphotransferase) domain 1"/>
    <property type="match status" value="1"/>
</dbReference>
<evidence type="ECO:0000256" key="5">
    <source>
        <dbReference type="ARBA" id="ARBA00022741"/>
    </source>
</evidence>
<feature type="domain" description="Protein kinase" evidence="12">
    <location>
        <begin position="19"/>
        <end position="307"/>
    </location>
</feature>
<comment type="catalytic activity">
    <reaction evidence="9">
        <text>L-seryl-[protein] + ATP = O-phospho-L-seryl-[protein] + ADP + H(+)</text>
        <dbReference type="Rhea" id="RHEA:17989"/>
        <dbReference type="Rhea" id="RHEA-COMP:9863"/>
        <dbReference type="Rhea" id="RHEA-COMP:11604"/>
        <dbReference type="ChEBI" id="CHEBI:15378"/>
        <dbReference type="ChEBI" id="CHEBI:29999"/>
        <dbReference type="ChEBI" id="CHEBI:30616"/>
        <dbReference type="ChEBI" id="CHEBI:83421"/>
        <dbReference type="ChEBI" id="CHEBI:456216"/>
        <dbReference type="EC" id="2.7.11.22"/>
    </reaction>
</comment>
<keyword evidence="6" id="KW-0418">Kinase</keyword>
<sequence length="328" mass="37518">MEGPVVREPWAEPASQDDYQEVKHLGQGAYGTVFQVQHRRTGQMFALKKAVIRISEEGVPQNLLREIATLVKLKRFRHRNLLQLIDVFASQSAAAEGDFLQIGMVLEKCEWDLYDFMRMIPKDMPDTQIRTISRQILSGIAFLHGHNIIHRDLKPQNILLNRDLSVKVCDFGLARLASALAQFTTVVVTLWYRSPELLLQGSYGSPVDMWAFGLILCEMYNRKALFMGDTEVQQLRKIIKDYGKPNIADWPEDAIIPYSFYPETVGRPLNELNPLLPAGARQLVERCLRWNVIQRCTAAEALNDPYFSGPYSQGYENLFDELPPYAQQ</sequence>
<evidence type="ECO:0000256" key="1">
    <source>
        <dbReference type="ARBA" id="ARBA00006485"/>
    </source>
</evidence>
<dbReference type="InterPro" id="IPR017441">
    <property type="entry name" value="Protein_kinase_ATP_BS"/>
</dbReference>
<comment type="catalytic activity">
    <reaction evidence="8">
        <text>L-threonyl-[protein] + ATP = O-phospho-L-threonyl-[protein] + ADP + H(+)</text>
        <dbReference type="Rhea" id="RHEA:46608"/>
        <dbReference type="Rhea" id="RHEA-COMP:11060"/>
        <dbReference type="Rhea" id="RHEA-COMP:11605"/>
        <dbReference type="ChEBI" id="CHEBI:15378"/>
        <dbReference type="ChEBI" id="CHEBI:30013"/>
        <dbReference type="ChEBI" id="CHEBI:30616"/>
        <dbReference type="ChEBI" id="CHEBI:61977"/>
        <dbReference type="ChEBI" id="CHEBI:456216"/>
        <dbReference type="EC" id="2.7.11.22"/>
    </reaction>
</comment>
<evidence type="ECO:0000256" key="10">
    <source>
        <dbReference type="PROSITE-ProRule" id="PRU10141"/>
    </source>
</evidence>
<evidence type="ECO:0000256" key="6">
    <source>
        <dbReference type="ARBA" id="ARBA00022777"/>
    </source>
</evidence>
<keyword evidence="14" id="KW-1185">Reference proteome</keyword>
<evidence type="ECO:0000259" key="12">
    <source>
        <dbReference type="PROSITE" id="PS50011"/>
    </source>
</evidence>
<evidence type="ECO:0000256" key="8">
    <source>
        <dbReference type="ARBA" id="ARBA00047811"/>
    </source>
</evidence>
<dbReference type="SUPFAM" id="SSF56112">
    <property type="entry name" value="Protein kinase-like (PK-like)"/>
    <property type="match status" value="1"/>
</dbReference>
<evidence type="ECO:0000313" key="13">
    <source>
        <dbReference type="EMBL" id="CAJ0574914.1"/>
    </source>
</evidence>
<dbReference type="GO" id="GO:0007165">
    <property type="term" value="P:signal transduction"/>
    <property type="evidence" value="ECO:0007669"/>
    <property type="project" value="TreeGrafter"/>
</dbReference>
<evidence type="ECO:0000313" key="14">
    <source>
        <dbReference type="Proteomes" id="UP001177023"/>
    </source>
</evidence>
<dbReference type="GO" id="GO:0010468">
    <property type="term" value="P:regulation of gene expression"/>
    <property type="evidence" value="ECO:0007669"/>
    <property type="project" value="TreeGrafter"/>
</dbReference>
<evidence type="ECO:0000256" key="4">
    <source>
        <dbReference type="ARBA" id="ARBA00022679"/>
    </source>
</evidence>
<dbReference type="AlphaFoldDB" id="A0AA36CU76"/>
<feature type="non-terminal residue" evidence="13">
    <location>
        <position position="1"/>
    </location>
</feature>
<keyword evidence="7 10" id="KW-0067">ATP-binding</keyword>
<gene>
    <name evidence="13" type="ORF">MSPICULIGERA_LOCUS13235</name>
</gene>
<protein>
    <recommendedName>
        <fullName evidence="2">cyclin-dependent kinase</fullName>
        <ecNumber evidence="2">2.7.11.22</ecNumber>
    </recommendedName>
</protein>
<comment type="caution">
    <text evidence="13">The sequence shown here is derived from an EMBL/GenBank/DDBJ whole genome shotgun (WGS) entry which is preliminary data.</text>
</comment>
<dbReference type="GO" id="GO:0000307">
    <property type="term" value="C:cyclin-dependent protein kinase holoenzyme complex"/>
    <property type="evidence" value="ECO:0007669"/>
    <property type="project" value="TreeGrafter"/>
</dbReference>
<dbReference type="Proteomes" id="UP001177023">
    <property type="component" value="Unassembled WGS sequence"/>
</dbReference>
<name>A0AA36CU76_9BILA</name>
<proteinExistence type="inferred from homology"/>
<comment type="similarity">
    <text evidence="1">Belongs to the protein kinase superfamily. CMGC Ser/Thr protein kinase family. CDC2/CDKX subfamily.</text>
</comment>
<dbReference type="FunFam" id="3.30.200.20:FF:000124">
    <property type="entry name" value="Cyclin-dependent kinase 4"/>
    <property type="match status" value="1"/>
</dbReference>
<evidence type="ECO:0000256" key="3">
    <source>
        <dbReference type="ARBA" id="ARBA00022527"/>
    </source>
</evidence>
<dbReference type="InterPro" id="IPR008271">
    <property type="entry name" value="Ser/Thr_kinase_AS"/>
</dbReference>
<dbReference type="PANTHER" id="PTHR24056:SF472">
    <property type="entry name" value="CYCLIN-DEPENDENT KINASE 4, ISOFORM A"/>
    <property type="match status" value="1"/>
</dbReference>
<dbReference type="SMART" id="SM00220">
    <property type="entry name" value="S_TKc"/>
    <property type="match status" value="1"/>
</dbReference>